<dbReference type="RefSeq" id="WP_079545359.1">
    <property type="nucleotide sequence ID" value="NZ_LT670844.1"/>
</dbReference>
<dbReference type="EMBL" id="LT670844">
    <property type="protein sequence ID" value="SHL20157.1"/>
    <property type="molecule type" value="Genomic_DNA"/>
</dbReference>
<feature type="chain" id="PRO_5013087842" evidence="1">
    <location>
        <begin position="32"/>
        <end position="155"/>
    </location>
</feature>
<protein>
    <submittedName>
        <fullName evidence="2">Uncharacterized protein</fullName>
    </submittedName>
</protein>
<proteinExistence type="predicted"/>
<evidence type="ECO:0000256" key="1">
    <source>
        <dbReference type="SAM" id="SignalP"/>
    </source>
</evidence>
<organism evidence="2 3">
    <name type="scientific">Bradyrhizobium lablabi</name>
    <dbReference type="NCBI Taxonomy" id="722472"/>
    <lineage>
        <taxon>Bacteria</taxon>
        <taxon>Pseudomonadati</taxon>
        <taxon>Pseudomonadota</taxon>
        <taxon>Alphaproteobacteria</taxon>
        <taxon>Hyphomicrobiales</taxon>
        <taxon>Nitrobacteraceae</taxon>
        <taxon>Bradyrhizobium</taxon>
    </lineage>
</organism>
<dbReference type="Proteomes" id="UP000189935">
    <property type="component" value="Chromosome I"/>
</dbReference>
<evidence type="ECO:0000313" key="2">
    <source>
        <dbReference type="EMBL" id="SHL20157.1"/>
    </source>
</evidence>
<accession>A0A1M6YPL7</accession>
<gene>
    <name evidence="2" type="ORF">SAMN05444159_5292</name>
</gene>
<evidence type="ECO:0000313" key="3">
    <source>
        <dbReference type="Proteomes" id="UP000189935"/>
    </source>
</evidence>
<feature type="signal peptide" evidence="1">
    <location>
        <begin position="1"/>
        <end position="31"/>
    </location>
</feature>
<dbReference type="OrthoDB" id="9808546at2"/>
<dbReference type="AlphaFoldDB" id="A0A1M6YPL7"/>
<reference evidence="2 3" key="1">
    <citation type="submission" date="2016-11" db="EMBL/GenBank/DDBJ databases">
        <authorList>
            <person name="Jaros S."/>
            <person name="Januszkiewicz K."/>
            <person name="Wedrychowicz H."/>
        </authorList>
    </citation>
    <scope>NUCLEOTIDE SEQUENCE [LARGE SCALE GENOMIC DNA]</scope>
    <source>
        <strain evidence="2 3">GAS499</strain>
    </source>
</reference>
<name>A0A1M6YPL7_9BRAD</name>
<keyword evidence="1" id="KW-0732">Signal</keyword>
<sequence>MRVPFKSLKNLTIAALGGLFGLLAFGETAQAAYPWELNFGLFGPNYDGRVKPCEAALGTITSQFQEKESTFWNSALQITAYGQIHETAFRPWQSDIIPRRYCSGEVQLSDGSLHKVHFSIIEDGGFAGFGQGIEWCVTGLDRNWAYNPSCRAARP</sequence>